<dbReference type="InterPro" id="IPR016161">
    <property type="entry name" value="Ald_DH/histidinol_DH"/>
</dbReference>
<comment type="similarity">
    <text evidence="1 6">Belongs to the aldehyde dehydrogenase family.</text>
</comment>
<dbReference type="PROSITE" id="PS00070">
    <property type="entry name" value="ALDEHYDE_DEHYDR_CYS"/>
    <property type="match status" value="1"/>
</dbReference>
<accession>A0ABP6QJV3</accession>
<reference evidence="9" key="1">
    <citation type="journal article" date="2019" name="Int. J. Syst. Evol. Microbiol.">
        <title>The Global Catalogue of Microorganisms (GCM) 10K type strain sequencing project: providing services to taxonomists for standard genome sequencing and annotation.</title>
        <authorList>
            <consortium name="The Broad Institute Genomics Platform"/>
            <consortium name="The Broad Institute Genome Sequencing Center for Infectious Disease"/>
            <person name="Wu L."/>
            <person name="Ma J."/>
        </authorList>
    </citation>
    <scope>NUCLEOTIDE SEQUENCE [LARGE SCALE GENOMIC DNA]</scope>
    <source>
        <strain evidence="9">JCM 9377</strain>
    </source>
</reference>
<keyword evidence="9" id="KW-1185">Reference proteome</keyword>
<dbReference type="RefSeq" id="WP_344834364.1">
    <property type="nucleotide sequence ID" value="NZ_BAAAUV010000018.1"/>
</dbReference>
<evidence type="ECO:0000256" key="6">
    <source>
        <dbReference type="RuleBase" id="RU003345"/>
    </source>
</evidence>
<feature type="active site" evidence="5">
    <location>
        <position position="250"/>
    </location>
</feature>
<dbReference type="CDD" id="cd07139">
    <property type="entry name" value="ALDH_AldA-Rv0768"/>
    <property type="match status" value="1"/>
</dbReference>
<dbReference type="Proteomes" id="UP001501237">
    <property type="component" value="Unassembled WGS sequence"/>
</dbReference>
<gene>
    <name evidence="8" type="ORF">GCM10010468_57240</name>
</gene>
<dbReference type="InterPro" id="IPR015590">
    <property type="entry name" value="Aldehyde_DH_dom"/>
</dbReference>
<evidence type="ECO:0000256" key="2">
    <source>
        <dbReference type="ARBA" id="ARBA00023002"/>
    </source>
</evidence>
<dbReference type="InterPro" id="IPR016160">
    <property type="entry name" value="Ald_DH_CS_CYS"/>
</dbReference>
<evidence type="ECO:0000256" key="4">
    <source>
        <dbReference type="ARBA" id="ARBA00049194"/>
    </source>
</evidence>
<dbReference type="InterPro" id="IPR016162">
    <property type="entry name" value="Ald_DH_N"/>
</dbReference>
<dbReference type="EC" id="1.2.1.3" evidence="3"/>
<evidence type="ECO:0000313" key="8">
    <source>
        <dbReference type="EMBL" id="GAA3228105.1"/>
    </source>
</evidence>
<organism evidence="8 9">
    <name type="scientific">Actinocorallia longicatena</name>
    <dbReference type="NCBI Taxonomy" id="111803"/>
    <lineage>
        <taxon>Bacteria</taxon>
        <taxon>Bacillati</taxon>
        <taxon>Actinomycetota</taxon>
        <taxon>Actinomycetes</taxon>
        <taxon>Streptosporangiales</taxon>
        <taxon>Thermomonosporaceae</taxon>
        <taxon>Actinocorallia</taxon>
    </lineage>
</organism>
<name>A0ABP6QJV3_9ACTN</name>
<protein>
    <recommendedName>
        <fullName evidence="3">aldehyde dehydrogenase (NAD(+))</fullName>
        <ecNumber evidence="3">1.2.1.3</ecNumber>
    </recommendedName>
</protein>
<evidence type="ECO:0000313" key="9">
    <source>
        <dbReference type="Proteomes" id="UP001501237"/>
    </source>
</evidence>
<dbReference type="Gene3D" id="3.40.605.10">
    <property type="entry name" value="Aldehyde Dehydrogenase, Chain A, domain 1"/>
    <property type="match status" value="1"/>
</dbReference>
<dbReference type="Gene3D" id="3.40.309.10">
    <property type="entry name" value="Aldehyde Dehydrogenase, Chain A, domain 2"/>
    <property type="match status" value="1"/>
</dbReference>
<sequence>MQEHKHFFIGGQWVEPAGTGVIDVISPHTEEVIGRVPDGTNADIDRAVAAARQAFDSGPWPRMTPAERAAAVGRLSAIYAERQQTMADLVTAEMGSPALFSVFAQAAIPQMVLQYYVDLAGTYTWEDERPGMLGPVTVTREPVGVVAAIVPWNVPQFTLMLKLAPALIAGCTIVAKPSPETPLDTYLLAEWIKEAGIPDGVVNIVPAGREVGAHLVAHAGVDKVSFTGSTAAGRAIGAVCGQQLKRVTLELGGKSAAIILEDADLATTIEGFKLASLMNNGQACAAQTRILAPRSRYDEVADALAAMVGGLAVGDPADWGTEVGPLVAKRQQERVEGYIRIGQDEGAKLLVGGLDRRGQDRGWYVAPTVFGDVTNDMRIAREEIFGPVLALIAYDDEADAVKIANDSEYGLGGSVWTADVNHGIEVARQIRTGSCGVNLYSLDPNTPFGGYKNSGLGRELGPEGLAAYLEHKSIPRPA</sequence>
<feature type="domain" description="Aldehyde dehydrogenase" evidence="7">
    <location>
        <begin position="13"/>
        <end position="474"/>
    </location>
</feature>
<keyword evidence="2 6" id="KW-0560">Oxidoreductase</keyword>
<dbReference type="SUPFAM" id="SSF53720">
    <property type="entry name" value="ALDH-like"/>
    <property type="match status" value="1"/>
</dbReference>
<proteinExistence type="inferred from homology"/>
<dbReference type="Pfam" id="PF00171">
    <property type="entry name" value="Aldedh"/>
    <property type="match status" value="1"/>
</dbReference>
<dbReference type="EMBL" id="BAAAUV010000018">
    <property type="protein sequence ID" value="GAA3228105.1"/>
    <property type="molecule type" value="Genomic_DNA"/>
</dbReference>
<dbReference type="InterPro" id="IPR016163">
    <property type="entry name" value="Ald_DH_C"/>
</dbReference>
<evidence type="ECO:0000256" key="5">
    <source>
        <dbReference type="PROSITE-ProRule" id="PRU10007"/>
    </source>
</evidence>
<evidence type="ECO:0000256" key="3">
    <source>
        <dbReference type="ARBA" id="ARBA00024226"/>
    </source>
</evidence>
<dbReference type="InterPro" id="IPR029510">
    <property type="entry name" value="Ald_DH_CS_GLU"/>
</dbReference>
<comment type="catalytic activity">
    <reaction evidence="4">
        <text>an aldehyde + NAD(+) + H2O = a carboxylate + NADH + 2 H(+)</text>
        <dbReference type="Rhea" id="RHEA:16185"/>
        <dbReference type="ChEBI" id="CHEBI:15377"/>
        <dbReference type="ChEBI" id="CHEBI:15378"/>
        <dbReference type="ChEBI" id="CHEBI:17478"/>
        <dbReference type="ChEBI" id="CHEBI:29067"/>
        <dbReference type="ChEBI" id="CHEBI:57540"/>
        <dbReference type="ChEBI" id="CHEBI:57945"/>
        <dbReference type="EC" id="1.2.1.3"/>
    </reaction>
</comment>
<dbReference type="PANTHER" id="PTHR42804:SF1">
    <property type="entry name" value="ALDEHYDE DEHYDROGENASE-RELATED"/>
    <property type="match status" value="1"/>
</dbReference>
<evidence type="ECO:0000256" key="1">
    <source>
        <dbReference type="ARBA" id="ARBA00009986"/>
    </source>
</evidence>
<dbReference type="PROSITE" id="PS00687">
    <property type="entry name" value="ALDEHYDE_DEHYDR_GLU"/>
    <property type="match status" value="1"/>
</dbReference>
<evidence type="ECO:0000259" key="7">
    <source>
        <dbReference type="Pfam" id="PF00171"/>
    </source>
</evidence>
<dbReference type="PANTHER" id="PTHR42804">
    <property type="entry name" value="ALDEHYDE DEHYDROGENASE"/>
    <property type="match status" value="1"/>
</dbReference>
<comment type="caution">
    <text evidence="8">The sequence shown here is derived from an EMBL/GenBank/DDBJ whole genome shotgun (WGS) entry which is preliminary data.</text>
</comment>